<gene>
    <name evidence="2" type="ORF">HF896_21150</name>
</gene>
<dbReference type="NCBIfam" id="NF004795">
    <property type="entry name" value="PRK06143.1"/>
    <property type="match status" value="1"/>
</dbReference>
<evidence type="ECO:0000313" key="3">
    <source>
        <dbReference type="Proteomes" id="UP000500755"/>
    </source>
</evidence>
<evidence type="ECO:0000256" key="1">
    <source>
        <dbReference type="ARBA" id="ARBA00005254"/>
    </source>
</evidence>
<dbReference type="CDD" id="cd06558">
    <property type="entry name" value="crotonase-like"/>
    <property type="match status" value="1"/>
</dbReference>
<dbReference type="InterPro" id="IPR001753">
    <property type="entry name" value="Enoyl-CoA_hydra/iso"/>
</dbReference>
<dbReference type="EMBL" id="CP051298">
    <property type="protein sequence ID" value="QKD45957.1"/>
    <property type="molecule type" value="Genomic_DNA"/>
</dbReference>
<organism evidence="2 3">
    <name type="scientific">Alicycliphilus denitrificans</name>
    <dbReference type="NCBI Taxonomy" id="179636"/>
    <lineage>
        <taxon>Bacteria</taxon>
        <taxon>Pseudomonadati</taxon>
        <taxon>Pseudomonadota</taxon>
        <taxon>Betaproteobacteria</taxon>
        <taxon>Burkholderiales</taxon>
        <taxon>Comamonadaceae</taxon>
        <taxon>Alicycliphilus</taxon>
    </lineage>
</organism>
<reference evidence="2 3" key="1">
    <citation type="submission" date="2020-05" db="EMBL/GenBank/DDBJ databases">
        <title>Complete genome sequence of Alicycliphilus denitrificans DP3.</title>
        <authorList>
            <person name="Chen X."/>
        </authorList>
    </citation>
    <scope>NUCLEOTIDE SEQUENCE [LARGE SCALE GENOMIC DNA]</scope>
    <source>
        <strain evidence="2 3">DP3</strain>
    </source>
</reference>
<dbReference type="RefSeq" id="WP_013520904.1">
    <property type="nucleotide sequence ID" value="NZ_CP051298.1"/>
</dbReference>
<name>A0A858ZZ77_9BURK</name>
<evidence type="ECO:0000313" key="2">
    <source>
        <dbReference type="EMBL" id="QKD45957.1"/>
    </source>
</evidence>
<dbReference type="GO" id="GO:0006635">
    <property type="term" value="P:fatty acid beta-oxidation"/>
    <property type="evidence" value="ECO:0007669"/>
    <property type="project" value="TreeGrafter"/>
</dbReference>
<dbReference type="EC" id="4.2.1.17" evidence="2"/>
<dbReference type="AlphaFoldDB" id="A0A858ZZ77"/>
<dbReference type="Gene3D" id="3.90.226.10">
    <property type="entry name" value="2-enoyl-CoA Hydratase, Chain A, domain 1"/>
    <property type="match status" value="1"/>
</dbReference>
<dbReference type="PANTHER" id="PTHR11941">
    <property type="entry name" value="ENOYL-COA HYDRATASE-RELATED"/>
    <property type="match status" value="1"/>
</dbReference>
<keyword evidence="2" id="KW-0456">Lyase</keyword>
<sequence>MGEKAMYSQISYPTPATAVLTIADAGPLNVLSTPVIRALTAQLGELAENSELHCLVLRGSGSRAFIAGADIKEMAALTASTGRAFISALRDLCNAVRHFPVPVIVRLQGHTLGGGLELAMAGDLRIAADDAVVGMPEVKVGIPSVIHAAMMPAQIGAARAAWLLLTGENIPATQAQQWGLINECVPRDRLDERILEIAAGLAQIGPVVLRQQKRLLRRWECMTVDAAIDDSIAEFGEAFKTGEPQHHMNAFLERKNKRS</sequence>
<comment type="similarity">
    <text evidence="1">Belongs to the enoyl-CoA hydratase/isomerase family.</text>
</comment>
<dbReference type="Proteomes" id="UP000500755">
    <property type="component" value="Chromosome"/>
</dbReference>
<dbReference type="Pfam" id="PF00378">
    <property type="entry name" value="ECH_1"/>
    <property type="match status" value="1"/>
</dbReference>
<proteinExistence type="inferred from homology"/>
<accession>A0A858ZZ77</accession>
<protein>
    <submittedName>
        <fullName evidence="2">Enoyl-CoA hydratase</fullName>
        <ecNumber evidence="2">4.2.1.17</ecNumber>
    </submittedName>
</protein>
<dbReference type="PANTHER" id="PTHR11941:SF171">
    <property type="entry name" value="SD19268P"/>
    <property type="match status" value="1"/>
</dbReference>
<dbReference type="GO" id="GO:0004300">
    <property type="term" value="F:enoyl-CoA hydratase activity"/>
    <property type="evidence" value="ECO:0007669"/>
    <property type="project" value="UniProtKB-EC"/>
</dbReference>
<dbReference type="InterPro" id="IPR029045">
    <property type="entry name" value="ClpP/crotonase-like_dom_sf"/>
</dbReference>
<dbReference type="SUPFAM" id="SSF52096">
    <property type="entry name" value="ClpP/crotonase"/>
    <property type="match status" value="1"/>
</dbReference>